<keyword evidence="4" id="KW-1185">Reference proteome</keyword>
<dbReference type="PANTHER" id="PTHR24223:SF342">
    <property type="entry name" value="MULTIDRUG RESISTANCE-ASSOCIATED PROTEIN 1"/>
    <property type="match status" value="1"/>
</dbReference>
<accession>A0ABR1EJN9</accession>
<dbReference type="InterPro" id="IPR050173">
    <property type="entry name" value="ABC_transporter_C-like"/>
</dbReference>
<evidence type="ECO:0000313" key="3">
    <source>
        <dbReference type="EMBL" id="KAK6762882.1"/>
    </source>
</evidence>
<dbReference type="EMBL" id="JAVFWL010000006">
    <property type="protein sequence ID" value="KAK6762882.1"/>
    <property type="molecule type" value="Genomic_DNA"/>
</dbReference>
<sequence length="147" mass="16813">MCSITAQVFMRKRVFIKNTFSLEQYTIECEKHDNATDFLQLGEMDKLHGYIGITGHISYVPQQPWMQNQTIRQNITFGKKFEEYFYNRVLDACALYPDLQMLPLGDMTEIGEKQTGDSRTGYYISVECSTDMSEGVACVGLAGIHTR</sequence>
<evidence type="ECO:0000256" key="1">
    <source>
        <dbReference type="ARBA" id="ARBA00022741"/>
    </source>
</evidence>
<organism evidence="3 4">
    <name type="scientific">Necator americanus</name>
    <name type="common">Human hookworm</name>
    <dbReference type="NCBI Taxonomy" id="51031"/>
    <lineage>
        <taxon>Eukaryota</taxon>
        <taxon>Metazoa</taxon>
        <taxon>Ecdysozoa</taxon>
        <taxon>Nematoda</taxon>
        <taxon>Chromadorea</taxon>
        <taxon>Rhabditida</taxon>
        <taxon>Rhabditina</taxon>
        <taxon>Rhabditomorpha</taxon>
        <taxon>Strongyloidea</taxon>
        <taxon>Ancylostomatidae</taxon>
        <taxon>Bunostominae</taxon>
        <taxon>Necator</taxon>
    </lineage>
</organism>
<comment type="caution">
    <text evidence="3">The sequence shown here is derived from an EMBL/GenBank/DDBJ whole genome shotgun (WGS) entry which is preliminary data.</text>
</comment>
<evidence type="ECO:0000256" key="2">
    <source>
        <dbReference type="ARBA" id="ARBA00022840"/>
    </source>
</evidence>
<dbReference type="Proteomes" id="UP001303046">
    <property type="component" value="Unassembled WGS sequence"/>
</dbReference>
<proteinExistence type="predicted"/>
<keyword evidence="2" id="KW-0067">ATP-binding</keyword>
<dbReference type="PANTHER" id="PTHR24223">
    <property type="entry name" value="ATP-BINDING CASSETTE SUB-FAMILY C"/>
    <property type="match status" value="1"/>
</dbReference>
<reference evidence="3 4" key="1">
    <citation type="submission" date="2023-08" db="EMBL/GenBank/DDBJ databases">
        <title>A Necator americanus chromosomal reference genome.</title>
        <authorList>
            <person name="Ilik V."/>
            <person name="Petrzelkova K.J."/>
            <person name="Pardy F."/>
            <person name="Fuh T."/>
            <person name="Niatou-Singa F.S."/>
            <person name="Gouil Q."/>
            <person name="Baker L."/>
            <person name="Ritchie M.E."/>
            <person name="Jex A.R."/>
            <person name="Gazzola D."/>
            <person name="Li H."/>
            <person name="Toshio Fujiwara R."/>
            <person name="Zhan B."/>
            <person name="Aroian R.V."/>
            <person name="Pafco B."/>
            <person name="Schwarz E.M."/>
        </authorList>
    </citation>
    <scope>NUCLEOTIDE SEQUENCE [LARGE SCALE GENOMIC DNA]</scope>
    <source>
        <strain evidence="3 4">Aroian</strain>
        <tissue evidence="3">Whole animal</tissue>
    </source>
</reference>
<gene>
    <name evidence="3" type="primary">Necator_chrX.g23711</name>
    <name evidence="3" type="ORF">RB195_023547</name>
</gene>
<protein>
    <submittedName>
        <fullName evidence="3">Uncharacterized protein</fullName>
    </submittedName>
</protein>
<dbReference type="InterPro" id="IPR027417">
    <property type="entry name" value="P-loop_NTPase"/>
</dbReference>
<evidence type="ECO:0000313" key="4">
    <source>
        <dbReference type="Proteomes" id="UP001303046"/>
    </source>
</evidence>
<dbReference type="Gene3D" id="3.40.50.300">
    <property type="entry name" value="P-loop containing nucleotide triphosphate hydrolases"/>
    <property type="match status" value="1"/>
</dbReference>
<name>A0ABR1EJN9_NECAM</name>
<dbReference type="SUPFAM" id="SSF52540">
    <property type="entry name" value="P-loop containing nucleoside triphosphate hydrolases"/>
    <property type="match status" value="1"/>
</dbReference>
<keyword evidence="1" id="KW-0547">Nucleotide-binding</keyword>